<protein>
    <submittedName>
        <fullName evidence="1">Uncharacterized protein</fullName>
    </submittedName>
</protein>
<organism evidence="1 2">
    <name type="scientific">Saguinus oedipus</name>
    <name type="common">Cotton-top tamarin</name>
    <name type="synonym">Oedipomidas oedipus</name>
    <dbReference type="NCBI Taxonomy" id="9490"/>
    <lineage>
        <taxon>Eukaryota</taxon>
        <taxon>Metazoa</taxon>
        <taxon>Chordata</taxon>
        <taxon>Craniata</taxon>
        <taxon>Vertebrata</taxon>
        <taxon>Euteleostomi</taxon>
        <taxon>Mammalia</taxon>
        <taxon>Eutheria</taxon>
        <taxon>Euarchontoglires</taxon>
        <taxon>Primates</taxon>
        <taxon>Haplorrhini</taxon>
        <taxon>Platyrrhini</taxon>
        <taxon>Cebidae</taxon>
        <taxon>Callitrichinae</taxon>
        <taxon>Saguinus</taxon>
    </lineage>
</organism>
<accession>A0ABQ9VDK7</accession>
<keyword evidence="2" id="KW-1185">Reference proteome</keyword>
<name>A0ABQ9VDK7_SAGOE</name>
<gene>
    <name evidence="1" type="ORF">P7K49_012599</name>
</gene>
<comment type="caution">
    <text evidence="1">The sequence shown here is derived from an EMBL/GenBank/DDBJ whole genome shotgun (WGS) entry which is preliminary data.</text>
</comment>
<sequence>MAHQNDAFSYIQDHSHPSLTCTPAQPQLIILSQITQPENSCRTRTSEQSSSGCTTLALPLPGMAPEIRESQLGAQITRGDPILAITECIEVLYAEKMCSACHEAQIKRKPQDLMFYRLLCDWNQTQNNPFTFCSHFFWDMVLLDVFI</sequence>
<dbReference type="EMBL" id="JASSZA010000006">
    <property type="protein sequence ID" value="KAK2107434.1"/>
    <property type="molecule type" value="Genomic_DNA"/>
</dbReference>
<reference evidence="1 2" key="1">
    <citation type="submission" date="2023-05" db="EMBL/GenBank/DDBJ databases">
        <title>B98-5 Cell Line De Novo Hybrid Assembly: An Optical Mapping Approach.</title>
        <authorList>
            <person name="Kananen K."/>
            <person name="Auerbach J.A."/>
            <person name="Kautto E."/>
            <person name="Blachly J.S."/>
        </authorList>
    </citation>
    <scope>NUCLEOTIDE SEQUENCE [LARGE SCALE GENOMIC DNA]</scope>
    <source>
        <strain evidence="1">B95-8</strain>
        <tissue evidence="1">Cell line</tissue>
    </source>
</reference>
<dbReference type="Proteomes" id="UP001266305">
    <property type="component" value="Unassembled WGS sequence"/>
</dbReference>
<evidence type="ECO:0000313" key="2">
    <source>
        <dbReference type="Proteomes" id="UP001266305"/>
    </source>
</evidence>
<evidence type="ECO:0000313" key="1">
    <source>
        <dbReference type="EMBL" id="KAK2107434.1"/>
    </source>
</evidence>
<proteinExistence type="predicted"/>